<dbReference type="PANTHER" id="PTHR46211:SF8">
    <property type="entry name" value="PHOSPHODIESTERASE"/>
    <property type="match status" value="1"/>
</dbReference>
<dbReference type="EMBL" id="NGMM01000001">
    <property type="protein sequence ID" value="OTP18832.1"/>
    <property type="molecule type" value="Genomic_DNA"/>
</dbReference>
<dbReference type="GO" id="GO:0008081">
    <property type="term" value="F:phosphoric diester hydrolase activity"/>
    <property type="evidence" value="ECO:0007669"/>
    <property type="project" value="InterPro"/>
</dbReference>
<dbReference type="InterPro" id="IPR030395">
    <property type="entry name" value="GP_PDE_dom"/>
</dbReference>
<dbReference type="GO" id="GO:0006629">
    <property type="term" value="P:lipid metabolic process"/>
    <property type="evidence" value="ECO:0007669"/>
    <property type="project" value="InterPro"/>
</dbReference>
<name>A0A242KCF3_9ENTE</name>
<evidence type="ECO:0000259" key="1">
    <source>
        <dbReference type="PROSITE" id="PS51704"/>
    </source>
</evidence>
<dbReference type="Gene3D" id="3.20.20.190">
    <property type="entry name" value="Phosphatidylinositol (PI) phosphodiesterase"/>
    <property type="match status" value="1"/>
</dbReference>
<dbReference type="Pfam" id="PF03009">
    <property type="entry name" value="GDPD"/>
    <property type="match status" value="1"/>
</dbReference>
<feature type="domain" description="GP-PDE" evidence="1">
    <location>
        <begin position="1"/>
        <end position="220"/>
    </location>
</feature>
<dbReference type="PROSITE" id="PS51704">
    <property type="entry name" value="GP_PDE"/>
    <property type="match status" value="1"/>
</dbReference>
<dbReference type="PANTHER" id="PTHR46211">
    <property type="entry name" value="GLYCEROPHOSPHORYL DIESTER PHOSPHODIESTERASE"/>
    <property type="match status" value="1"/>
</dbReference>
<dbReference type="AlphaFoldDB" id="A0A242KCF3"/>
<sequence length="221" mass="25049">MENTFEAIDGAIDAKADYVEIDILLSKDSIPMVIHDENLTRLAGVNKNVYDLTAKELQSLTLSQNEYEGKIATLDEVIKYTDKKIKLLIEYKSHGHEKVDLVSRVMEVVEENQAKKSCIFQAMDFSYIKKMKKDYPDYLIGYTTYGSIGVLNTDKIIDLEVDFLSVEESMVTKKMIQECGRGWVSVYVWTVNDPLAVSNYVNDGVIGIITDLPKEARKAIE</sequence>
<protein>
    <recommendedName>
        <fullName evidence="1">GP-PDE domain-containing protein</fullName>
    </recommendedName>
</protein>
<proteinExistence type="predicted"/>
<accession>A0A242KCF3</accession>
<gene>
    <name evidence="2" type="ORF">A5888_000646</name>
</gene>
<dbReference type="SUPFAM" id="SSF51695">
    <property type="entry name" value="PLC-like phosphodiesterases"/>
    <property type="match status" value="1"/>
</dbReference>
<comment type="caution">
    <text evidence="2">The sequence shown here is derived from an EMBL/GenBank/DDBJ whole genome shotgun (WGS) entry which is preliminary data.</text>
</comment>
<reference evidence="2" key="1">
    <citation type="submission" date="2017-05" db="EMBL/GenBank/DDBJ databases">
        <title>The Genome Sequence of Enterococcus sp. 9E7_DIV0242.</title>
        <authorList>
            <consortium name="The Broad Institute Genomics Platform"/>
            <consortium name="The Broad Institute Genomic Center for Infectious Diseases"/>
            <person name="Earl A."/>
            <person name="Manson A."/>
            <person name="Schwartman J."/>
            <person name="Gilmore M."/>
            <person name="Abouelleil A."/>
            <person name="Cao P."/>
            <person name="Chapman S."/>
            <person name="Cusick C."/>
            <person name="Shea T."/>
            <person name="Young S."/>
            <person name="Neafsey D."/>
            <person name="Nusbaum C."/>
            <person name="Birren B."/>
        </authorList>
    </citation>
    <scope>NUCLEOTIDE SEQUENCE [LARGE SCALE GENOMIC DNA]</scope>
    <source>
        <strain evidence="2">9E7_DIV0242</strain>
    </source>
</reference>
<evidence type="ECO:0000313" key="2">
    <source>
        <dbReference type="EMBL" id="OTP18832.1"/>
    </source>
</evidence>
<organism evidence="2">
    <name type="scientific">Candidatus Enterococcus clewellii</name>
    <dbReference type="NCBI Taxonomy" id="1834193"/>
    <lineage>
        <taxon>Bacteria</taxon>
        <taxon>Bacillati</taxon>
        <taxon>Bacillota</taxon>
        <taxon>Bacilli</taxon>
        <taxon>Lactobacillales</taxon>
        <taxon>Enterococcaceae</taxon>
        <taxon>Enterococcus</taxon>
    </lineage>
</organism>
<dbReference type="InterPro" id="IPR017946">
    <property type="entry name" value="PLC-like_Pdiesterase_TIM-brl"/>
</dbReference>